<evidence type="ECO:0000313" key="25">
    <source>
        <dbReference type="Ensembl" id="ENSSSCP00070017182.1"/>
    </source>
</evidence>
<dbReference type="InterPro" id="IPR044419">
    <property type="entry name" value="SMYD2_SET"/>
</dbReference>
<comment type="catalytic activity">
    <reaction evidence="20">
        <text>L-lysyl-[protein] + S-adenosyl-L-methionine = N(6)-methyl-L-lysyl-[protein] + S-adenosyl-L-homocysteine + H(+)</text>
        <dbReference type="Rhea" id="RHEA:51736"/>
        <dbReference type="Rhea" id="RHEA-COMP:9752"/>
        <dbReference type="Rhea" id="RHEA-COMP:13053"/>
        <dbReference type="ChEBI" id="CHEBI:15378"/>
        <dbReference type="ChEBI" id="CHEBI:29969"/>
        <dbReference type="ChEBI" id="CHEBI:57856"/>
        <dbReference type="ChEBI" id="CHEBI:59789"/>
        <dbReference type="ChEBI" id="CHEBI:61929"/>
    </reaction>
</comment>
<evidence type="ECO:0000256" key="2">
    <source>
        <dbReference type="ARBA" id="ARBA00004514"/>
    </source>
</evidence>
<dbReference type="GO" id="GO:0005634">
    <property type="term" value="C:nucleus"/>
    <property type="evidence" value="ECO:0007669"/>
    <property type="project" value="UniProtKB-SubCell"/>
</dbReference>
<feature type="compositionally biased region" description="Low complexity" evidence="22">
    <location>
        <begin position="1"/>
        <end position="30"/>
    </location>
</feature>
<keyword evidence="9 21" id="KW-0863">Zinc-finger</keyword>
<keyword evidence="4" id="KW-0963">Cytoplasm</keyword>
<dbReference type="InterPro" id="IPR050869">
    <property type="entry name" value="H3K4_H4K5_MeTrfase"/>
</dbReference>
<dbReference type="SUPFAM" id="SSF82199">
    <property type="entry name" value="SET domain"/>
    <property type="match status" value="1"/>
</dbReference>
<proteinExistence type="predicted"/>
<evidence type="ECO:0000259" key="24">
    <source>
        <dbReference type="PROSITE" id="PS50865"/>
    </source>
</evidence>
<evidence type="ECO:0000256" key="5">
    <source>
        <dbReference type="ARBA" id="ARBA00022603"/>
    </source>
</evidence>
<dbReference type="FunFam" id="1.10.220.160:FF:000001">
    <property type="entry name" value="N-lysine methyltransferase SMYD2 isoform X1"/>
    <property type="match status" value="1"/>
</dbReference>
<dbReference type="Gene3D" id="1.25.40.970">
    <property type="match status" value="1"/>
</dbReference>
<dbReference type="InterPro" id="IPR002893">
    <property type="entry name" value="Znf_MYND"/>
</dbReference>
<dbReference type="CDD" id="cd19202">
    <property type="entry name" value="SET_SMYD2"/>
    <property type="match status" value="1"/>
</dbReference>
<dbReference type="FunFam" id="1.25.40.970:FF:000002">
    <property type="entry name" value="N-lysine methyltransferase SMYD2 isoform X1"/>
    <property type="match status" value="1"/>
</dbReference>
<keyword evidence="14" id="KW-0539">Nucleus</keyword>
<evidence type="ECO:0000256" key="6">
    <source>
        <dbReference type="ARBA" id="ARBA00022679"/>
    </source>
</evidence>
<evidence type="ECO:0000256" key="17">
    <source>
        <dbReference type="ARBA" id="ARBA00032558"/>
    </source>
</evidence>
<accession>A0A4X1TPJ3</accession>
<evidence type="ECO:0000256" key="22">
    <source>
        <dbReference type="SAM" id="MobiDB-lite"/>
    </source>
</evidence>
<comment type="catalytic activity">
    <reaction evidence="19">
        <text>L-lysyl(4)-[histone H3] + 3 S-adenosyl-L-methionine = N(6),N(6),N(6)-trimethyl-L-lysyl(4)-[histone H3] + 3 S-adenosyl-L-homocysteine + 3 H(+)</text>
        <dbReference type="Rhea" id="RHEA:60260"/>
        <dbReference type="Rhea" id="RHEA-COMP:15537"/>
        <dbReference type="Rhea" id="RHEA-COMP:15547"/>
        <dbReference type="ChEBI" id="CHEBI:15378"/>
        <dbReference type="ChEBI" id="CHEBI:29969"/>
        <dbReference type="ChEBI" id="CHEBI:57856"/>
        <dbReference type="ChEBI" id="CHEBI:59789"/>
        <dbReference type="ChEBI" id="CHEBI:61961"/>
        <dbReference type="EC" id="2.1.1.354"/>
    </reaction>
</comment>
<reference evidence="25 26" key="1">
    <citation type="submission" date="2017-08" db="EMBL/GenBank/DDBJ databases">
        <title>USMARCv1.0.</title>
        <authorList>
            <person name="Hannum G.I."/>
            <person name="Koren S."/>
            <person name="Schroeder S.G."/>
            <person name="Chin S.C."/>
            <person name="Nonneman D.J."/>
            <person name="Becker S.A."/>
            <person name="Rosen B.D."/>
            <person name="Bickhart D.M."/>
            <person name="Putnam N.H."/>
            <person name="Green R.E."/>
            <person name="Tuggle C.K."/>
            <person name="Liu H."/>
            <person name="Rohrer G.A."/>
            <person name="Warr A."/>
            <person name="Hall R."/>
            <person name="Kim K."/>
            <person name="Hume D.A."/>
            <person name="Talbot R."/>
            <person name="Chow W."/>
            <person name="Howe K."/>
            <person name="Schwartz A.S."/>
            <person name="Watson M."/>
            <person name="Archibald A.L."/>
            <person name="Phillippy A.M."/>
            <person name="Smith T.P.L."/>
        </authorList>
    </citation>
    <scope>NUCLEOTIDE SEQUENCE [LARGE SCALE GENOMIC DNA]</scope>
</reference>
<keyword evidence="6" id="KW-0808">Transferase</keyword>
<feature type="domain" description="MYND-type" evidence="24">
    <location>
        <begin position="153"/>
        <end position="191"/>
    </location>
</feature>
<reference evidence="25" key="2">
    <citation type="submission" date="2025-08" db="UniProtKB">
        <authorList>
            <consortium name="Ensembl"/>
        </authorList>
    </citation>
    <scope>IDENTIFICATION</scope>
</reference>
<feature type="region of interest" description="Disordered" evidence="22">
    <location>
        <begin position="1"/>
        <end position="105"/>
    </location>
</feature>
<keyword evidence="12" id="KW-0805">Transcription regulation</keyword>
<evidence type="ECO:0000256" key="9">
    <source>
        <dbReference type="ARBA" id="ARBA00022771"/>
    </source>
</evidence>
<comment type="subcellular location">
    <subcellularLocation>
        <location evidence="2">Cytoplasm</location>
        <location evidence="2">Cytosol</location>
    </subcellularLocation>
    <subcellularLocation>
        <location evidence="1">Nucleus</location>
    </subcellularLocation>
</comment>
<evidence type="ECO:0000256" key="15">
    <source>
        <dbReference type="ARBA" id="ARBA00024002"/>
    </source>
</evidence>
<feature type="compositionally biased region" description="Basic residues" evidence="22">
    <location>
        <begin position="38"/>
        <end position="49"/>
    </location>
</feature>
<evidence type="ECO:0000256" key="1">
    <source>
        <dbReference type="ARBA" id="ARBA00004123"/>
    </source>
</evidence>
<evidence type="ECO:0000256" key="3">
    <source>
        <dbReference type="ARBA" id="ARBA00012182"/>
    </source>
</evidence>
<dbReference type="Gene3D" id="1.10.220.160">
    <property type="match status" value="1"/>
</dbReference>
<evidence type="ECO:0000256" key="18">
    <source>
        <dbReference type="ARBA" id="ARBA00033035"/>
    </source>
</evidence>
<feature type="compositionally biased region" description="Low complexity" evidence="22">
    <location>
        <begin position="50"/>
        <end position="62"/>
    </location>
</feature>
<dbReference type="GO" id="GO:0032259">
    <property type="term" value="P:methylation"/>
    <property type="evidence" value="ECO:0007669"/>
    <property type="project" value="UniProtKB-KW"/>
</dbReference>
<evidence type="ECO:0000256" key="13">
    <source>
        <dbReference type="ARBA" id="ARBA00023163"/>
    </source>
</evidence>
<dbReference type="Pfam" id="PF00856">
    <property type="entry name" value="SET"/>
    <property type="match status" value="1"/>
</dbReference>
<dbReference type="Proteomes" id="UP000314985">
    <property type="component" value="Chromosome 9"/>
</dbReference>
<organism evidence="25 26">
    <name type="scientific">Sus scrofa</name>
    <name type="common">Pig</name>
    <dbReference type="NCBI Taxonomy" id="9823"/>
    <lineage>
        <taxon>Eukaryota</taxon>
        <taxon>Metazoa</taxon>
        <taxon>Chordata</taxon>
        <taxon>Craniata</taxon>
        <taxon>Vertebrata</taxon>
        <taxon>Euteleostomi</taxon>
        <taxon>Mammalia</taxon>
        <taxon>Eutheria</taxon>
        <taxon>Laurasiatheria</taxon>
        <taxon>Artiodactyla</taxon>
        <taxon>Suina</taxon>
        <taxon>Suidae</taxon>
        <taxon>Sus</taxon>
    </lineage>
</organism>
<evidence type="ECO:0000256" key="16">
    <source>
        <dbReference type="ARBA" id="ARBA00024125"/>
    </source>
</evidence>
<dbReference type="InterPro" id="IPR001214">
    <property type="entry name" value="SET_dom"/>
</dbReference>
<evidence type="ECO:0000256" key="20">
    <source>
        <dbReference type="ARBA" id="ARBA00048985"/>
    </source>
</evidence>
<dbReference type="GO" id="GO:0140999">
    <property type="term" value="F:histone H3K4 trimethyltransferase activity"/>
    <property type="evidence" value="ECO:0007669"/>
    <property type="project" value="UniProtKB-EC"/>
</dbReference>
<evidence type="ECO:0000256" key="21">
    <source>
        <dbReference type="PROSITE-ProRule" id="PRU00134"/>
    </source>
</evidence>
<evidence type="ECO:0000256" key="10">
    <source>
        <dbReference type="ARBA" id="ARBA00022833"/>
    </source>
</evidence>
<dbReference type="InterPro" id="IPR046341">
    <property type="entry name" value="SET_dom_sf"/>
</dbReference>
<dbReference type="SMART" id="SM00317">
    <property type="entry name" value="SET"/>
    <property type="match status" value="1"/>
</dbReference>
<dbReference type="PANTHER" id="PTHR12197">
    <property type="entry name" value="HISTONE-LYSINE N-METHYLTRANSFERASE SMYD"/>
    <property type="match status" value="1"/>
</dbReference>
<sequence length="679" mass="75647">MPLPAAATPEATPGACGAAAEGPARQAGPPGLSPASRGRARTGRGRRPFRGAVAAAAASAGRLPTPPPAAQGDASPITARGEPPLRAPPAPGPLRASPAASMRAEGDGGLERFCSPGKGRGLRALQPFQVGDLLFSCPAYAYVLTVNERGNHCEFCFARKEGLSKCGRCKQAFYCNVECQKEDWPMHKLECSPMVVFGENWNPSETVRLTARILAKQKIHPERTPSEKLLAVKEFESHLDKLDNEKRDLIQSDIAALHHFYSKHLEFPDSDSLVVLFAQVNCNGFTIEDEELSHLGSAIFPDVALMNHSCCPNVIVTYKGTLAEVRAVQEIHPGEEVFTSYIDLLYPTEDRNDRLRDSYFFTCECQECTTKDKDKAKVEIRKLNDPPKAEAIRDMVRYARNVIEEFRRAKHYKAPPSELLEICELSQEKMSCVFEDSNVYMLHMMYQAMGVCLYMQDWEGALRYGQKIIQPYSKHYPLYSLNVASMWLKLGRLYMGLENKAAGERALRKVRVCHEVGRLVPDGLLTLSLQDGEGGTDAVVGGDPLLAAFQPWEWERVEGSNGAFDRFVSCSDSPGSRPWRRGYCPRPWTCTEATDRPGDLGKGIPHIFALEGLQIHAAWLWHHSRWIWRVSQREEDAFAASEMDLVSLSAFFEDTYRPCGLLLILMKNDTGFPDEYVEI</sequence>
<dbReference type="PROSITE" id="PS50280">
    <property type="entry name" value="SET"/>
    <property type="match status" value="1"/>
</dbReference>
<dbReference type="GO" id="GO:0008270">
    <property type="term" value="F:zinc ion binding"/>
    <property type="evidence" value="ECO:0007669"/>
    <property type="project" value="UniProtKB-KW"/>
</dbReference>
<dbReference type="FunFam" id="6.10.140.2220:FF:000013">
    <property type="entry name" value="N-lysine methyltransferase SMYD2 isoform X1"/>
    <property type="match status" value="1"/>
</dbReference>
<dbReference type="GO" id="GO:0005829">
    <property type="term" value="C:cytosol"/>
    <property type="evidence" value="ECO:0007669"/>
    <property type="project" value="UniProtKB-SubCell"/>
</dbReference>
<evidence type="ECO:0000256" key="4">
    <source>
        <dbReference type="ARBA" id="ARBA00022490"/>
    </source>
</evidence>
<name>A0A4X1TPJ3_PIG</name>
<comment type="function">
    <text evidence="15">Protein-lysine N-methyltransferase that methylates both histones and non-histone proteins, including p53/TP53 and RB1. Specifically trimethylates histone H3 'Lys-4' (H3K4me3) in vivo. The activity requires interaction with HSP90alpha. Shows even higher methyltransferase activity on p53/TP53. Monomethylates 'Lys-370' of p53/TP53, leading to decreased DNA-binding activity and subsequent transcriptional regulation activity of p53/TP53. Monomethylates RB1 at 'Lys-860'.</text>
</comment>
<dbReference type="PROSITE" id="PS50865">
    <property type="entry name" value="ZF_MYND_2"/>
    <property type="match status" value="1"/>
</dbReference>
<feature type="domain" description="SET" evidence="23">
    <location>
        <begin position="108"/>
        <end position="342"/>
    </location>
</feature>
<dbReference type="EC" id="2.1.1.354" evidence="3"/>
<keyword evidence="5" id="KW-0489">Methyltransferase</keyword>
<dbReference type="PANTHER" id="PTHR12197:SF193">
    <property type="entry name" value="N-LYSINE METHYLTRANSFERASE SMYD2"/>
    <property type="match status" value="1"/>
</dbReference>
<evidence type="ECO:0000256" key="11">
    <source>
        <dbReference type="ARBA" id="ARBA00022853"/>
    </source>
</evidence>
<dbReference type="Gene3D" id="6.10.140.2220">
    <property type="match status" value="1"/>
</dbReference>
<evidence type="ECO:0000313" key="26">
    <source>
        <dbReference type="Proteomes" id="UP000314985"/>
    </source>
</evidence>
<protein>
    <recommendedName>
        <fullName evidence="16">N-lysine methyltransferase SMYD2</fullName>
        <ecNumber evidence="3">2.1.1.354</ecNumber>
    </recommendedName>
    <alternativeName>
        <fullName evidence="17">Histone methyltransferase SMYD2</fullName>
    </alternativeName>
    <alternativeName>
        <fullName evidence="18">SET and MYND domain-containing protein 2</fullName>
    </alternativeName>
</protein>
<keyword evidence="10" id="KW-0862">Zinc</keyword>
<keyword evidence="7" id="KW-0949">S-adenosyl-L-methionine</keyword>
<evidence type="ECO:0000256" key="12">
    <source>
        <dbReference type="ARBA" id="ARBA00023015"/>
    </source>
</evidence>
<keyword evidence="13" id="KW-0804">Transcription</keyword>
<dbReference type="Ensembl" id="ENSSSCT00070020764.1">
    <property type="protein sequence ID" value="ENSSSCP00070017182.1"/>
    <property type="gene ID" value="ENSSSCG00070010691.1"/>
</dbReference>
<evidence type="ECO:0000256" key="8">
    <source>
        <dbReference type="ARBA" id="ARBA00022723"/>
    </source>
</evidence>
<evidence type="ECO:0000259" key="23">
    <source>
        <dbReference type="PROSITE" id="PS50280"/>
    </source>
</evidence>
<dbReference type="Pfam" id="PF01753">
    <property type="entry name" value="zf-MYND"/>
    <property type="match status" value="1"/>
</dbReference>
<evidence type="ECO:0000256" key="7">
    <source>
        <dbReference type="ARBA" id="ARBA00022691"/>
    </source>
</evidence>
<evidence type="ECO:0000256" key="14">
    <source>
        <dbReference type="ARBA" id="ARBA00023242"/>
    </source>
</evidence>
<dbReference type="AlphaFoldDB" id="A0A4X1TPJ3"/>
<keyword evidence="11" id="KW-0156">Chromatin regulator</keyword>
<dbReference type="FunFam" id="2.170.270.10:FF:000013">
    <property type="entry name" value="Histone-lysine N-methyltransferase SMYD1 isoform 1"/>
    <property type="match status" value="1"/>
</dbReference>
<dbReference type="Gene3D" id="2.170.270.10">
    <property type="entry name" value="SET domain"/>
    <property type="match status" value="1"/>
</dbReference>
<keyword evidence="8" id="KW-0479">Metal-binding</keyword>
<evidence type="ECO:0000256" key="19">
    <source>
        <dbReference type="ARBA" id="ARBA00047571"/>
    </source>
</evidence>